<dbReference type="Gene3D" id="3.40.50.2000">
    <property type="entry name" value="Glycogen Phosphorylase B"/>
    <property type="match status" value="2"/>
</dbReference>
<dbReference type="GO" id="GO:0016757">
    <property type="term" value="F:glycosyltransferase activity"/>
    <property type="evidence" value="ECO:0007669"/>
    <property type="project" value="TreeGrafter"/>
</dbReference>
<organism evidence="2 3">
    <name type="scientific">Dulcicalothrix desertica PCC 7102</name>
    <dbReference type="NCBI Taxonomy" id="232991"/>
    <lineage>
        <taxon>Bacteria</taxon>
        <taxon>Bacillati</taxon>
        <taxon>Cyanobacteriota</taxon>
        <taxon>Cyanophyceae</taxon>
        <taxon>Nostocales</taxon>
        <taxon>Calotrichaceae</taxon>
        <taxon>Dulcicalothrix</taxon>
    </lineage>
</organism>
<comment type="caution">
    <text evidence="2">The sequence shown here is derived from an EMBL/GenBank/DDBJ whole genome shotgun (WGS) entry which is preliminary data.</text>
</comment>
<reference evidence="2" key="1">
    <citation type="submission" date="2018-12" db="EMBL/GenBank/DDBJ databases">
        <authorList>
            <person name="Will S."/>
            <person name="Neumann-Schaal M."/>
            <person name="Henke P."/>
        </authorList>
    </citation>
    <scope>NUCLEOTIDE SEQUENCE</scope>
    <source>
        <strain evidence="2">PCC 7102</strain>
    </source>
</reference>
<reference evidence="2" key="2">
    <citation type="journal article" date="2019" name="Genome Biol. Evol.">
        <title>Day and night: Metabolic profiles and evolutionary relationships of six axenic non-marine cyanobacteria.</title>
        <authorList>
            <person name="Will S.E."/>
            <person name="Henke P."/>
            <person name="Boedeker C."/>
            <person name="Huang S."/>
            <person name="Brinkmann H."/>
            <person name="Rohde M."/>
            <person name="Jarek M."/>
            <person name="Friedl T."/>
            <person name="Seufert S."/>
            <person name="Schumacher M."/>
            <person name="Overmann J."/>
            <person name="Neumann-Schaal M."/>
            <person name="Petersen J."/>
        </authorList>
    </citation>
    <scope>NUCLEOTIDE SEQUENCE [LARGE SCALE GENOMIC DNA]</scope>
    <source>
        <strain evidence="2">PCC 7102</strain>
    </source>
</reference>
<dbReference type="CDD" id="cd03801">
    <property type="entry name" value="GT4_PimA-like"/>
    <property type="match status" value="1"/>
</dbReference>
<keyword evidence="1" id="KW-0808">Transferase</keyword>
<dbReference type="Pfam" id="PF13692">
    <property type="entry name" value="Glyco_trans_1_4"/>
    <property type="match status" value="1"/>
</dbReference>
<name>A0A3S1CJ90_9CYAN</name>
<evidence type="ECO:0000313" key="2">
    <source>
        <dbReference type="EMBL" id="RUT04630.1"/>
    </source>
</evidence>
<dbReference type="AlphaFoldDB" id="A0A3S1CJ90"/>
<evidence type="ECO:0000313" key="3">
    <source>
        <dbReference type="Proteomes" id="UP000271624"/>
    </source>
</evidence>
<dbReference type="SUPFAM" id="SSF53756">
    <property type="entry name" value="UDP-Glycosyltransferase/glycogen phosphorylase"/>
    <property type="match status" value="1"/>
</dbReference>
<accession>A0A3S1CJ90</accession>
<evidence type="ECO:0000256" key="1">
    <source>
        <dbReference type="ARBA" id="ARBA00022679"/>
    </source>
</evidence>
<sequence>MSQYVCAFRGRRDNYQIPLALVEKGLLNQLITDFYAVNYIQKVSPLLPKKWQNKISFRLESNIPVEQVKCLWGSAVLEQTRHYLGFSPATTFAWLDQNFAEAAASQARKTKSNLLLYTPYAWEAFIASYQHNPRKILFEFHPHPEVEIPLLAQDLIRFPFVQESYLEQTGAHLPEKLIVRVKECWRHADIILCASSFTKQTLVAAGAEHNSCKVIPYGIDLPVLPLHSFKLDSLDSFQALFVGSGCQRKGLHHLLYAWQKAHLPKESLLTLVCRYLDPGMESLVSQTPRVRLIRGIDAASLRHLYHNSSLFVMPSLTEGFGQVFLEALSYGCPVLGTANTCLPDLGREEDGIFLTEVGNLDHLISQLEYLSNFIPATPEIRKKARFCAERFPWKSFRDAICRVL</sequence>
<dbReference type="PANTHER" id="PTHR46401">
    <property type="entry name" value="GLYCOSYLTRANSFERASE WBBK-RELATED"/>
    <property type="match status" value="1"/>
</dbReference>
<evidence type="ECO:0008006" key="4">
    <source>
        <dbReference type="Google" id="ProtNLM"/>
    </source>
</evidence>
<dbReference type="PANTHER" id="PTHR46401:SF2">
    <property type="entry name" value="GLYCOSYLTRANSFERASE WBBK-RELATED"/>
    <property type="match status" value="1"/>
</dbReference>
<dbReference type="EMBL" id="RSCL01000010">
    <property type="protein sequence ID" value="RUT04630.1"/>
    <property type="molecule type" value="Genomic_DNA"/>
</dbReference>
<proteinExistence type="predicted"/>
<dbReference type="GO" id="GO:0009103">
    <property type="term" value="P:lipopolysaccharide biosynthetic process"/>
    <property type="evidence" value="ECO:0007669"/>
    <property type="project" value="TreeGrafter"/>
</dbReference>
<keyword evidence="3" id="KW-1185">Reference proteome</keyword>
<gene>
    <name evidence="2" type="ORF">DSM106972_041990</name>
</gene>
<protein>
    <recommendedName>
        <fullName evidence="4">Glycosyl transferase family 1 domain-containing protein</fullName>
    </recommendedName>
</protein>
<dbReference type="Proteomes" id="UP000271624">
    <property type="component" value="Unassembled WGS sequence"/>
</dbReference>